<accession>A0A1G9K456</accession>
<dbReference type="AlphaFoldDB" id="A0A1G9K456"/>
<evidence type="ECO:0000313" key="1">
    <source>
        <dbReference type="EMBL" id="SDL44194.1"/>
    </source>
</evidence>
<organism evidence="1 2">
    <name type="scientific">Streptococcus equinus</name>
    <name type="common">Streptococcus bovis</name>
    <dbReference type="NCBI Taxonomy" id="1335"/>
    <lineage>
        <taxon>Bacteria</taxon>
        <taxon>Bacillati</taxon>
        <taxon>Bacillota</taxon>
        <taxon>Bacilli</taxon>
        <taxon>Lactobacillales</taxon>
        <taxon>Streptococcaceae</taxon>
        <taxon>Streptococcus</taxon>
    </lineage>
</organism>
<proteinExistence type="predicted"/>
<dbReference type="Proteomes" id="UP000183162">
    <property type="component" value="Unassembled WGS sequence"/>
</dbReference>
<evidence type="ECO:0000313" key="2">
    <source>
        <dbReference type="Proteomes" id="UP000183162"/>
    </source>
</evidence>
<dbReference type="EMBL" id="FNGX01000002">
    <property type="protein sequence ID" value="SDL44194.1"/>
    <property type="molecule type" value="Genomic_DNA"/>
</dbReference>
<gene>
    <name evidence="1" type="ORF">SAMN05216400_0662</name>
</gene>
<sequence length="46" mass="5116">MMKINIDFLKDSNLTDFNGKGMVCGLDGCGVDNSNKSQEEQPKKKH</sequence>
<reference evidence="1 2" key="1">
    <citation type="submission" date="2016-10" db="EMBL/GenBank/DDBJ databases">
        <authorList>
            <person name="de Groot N.N."/>
        </authorList>
    </citation>
    <scope>NUCLEOTIDE SEQUENCE [LARGE SCALE GENOMIC DNA]</scope>
    <source>
        <strain evidence="1 2">Sb09</strain>
    </source>
</reference>
<dbReference type="RefSeq" id="WP_159428088.1">
    <property type="nucleotide sequence ID" value="NZ_FNGX01000002.1"/>
</dbReference>
<protein>
    <submittedName>
        <fullName evidence="1">Uncharacterized protein</fullName>
    </submittedName>
</protein>
<name>A0A1G9K456_STREI</name>